<keyword evidence="2" id="KW-1185">Reference proteome</keyword>
<dbReference type="EMBL" id="VUJU01004007">
    <property type="protein sequence ID" value="KAF0755809.1"/>
    <property type="molecule type" value="Genomic_DNA"/>
</dbReference>
<sequence length="52" mass="6471">MEWSNDEVIEFLQLYESHPRQFCVPIIWNPRHPDHKNRNIVHDAWKEMENQL</sequence>
<name>A0A6G0YHH7_APHCR</name>
<accession>A0A6G0YHH7</accession>
<organism evidence="1 2">
    <name type="scientific">Aphis craccivora</name>
    <name type="common">Cowpea aphid</name>
    <dbReference type="NCBI Taxonomy" id="307492"/>
    <lineage>
        <taxon>Eukaryota</taxon>
        <taxon>Metazoa</taxon>
        <taxon>Ecdysozoa</taxon>
        <taxon>Arthropoda</taxon>
        <taxon>Hexapoda</taxon>
        <taxon>Insecta</taxon>
        <taxon>Pterygota</taxon>
        <taxon>Neoptera</taxon>
        <taxon>Paraneoptera</taxon>
        <taxon>Hemiptera</taxon>
        <taxon>Sternorrhyncha</taxon>
        <taxon>Aphidomorpha</taxon>
        <taxon>Aphidoidea</taxon>
        <taxon>Aphididae</taxon>
        <taxon>Aphidini</taxon>
        <taxon>Aphis</taxon>
        <taxon>Aphis</taxon>
    </lineage>
</organism>
<reference evidence="1 2" key="1">
    <citation type="submission" date="2019-08" db="EMBL/GenBank/DDBJ databases">
        <title>Whole genome of Aphis craccivora.</title>
        <authorList>
            <person name="Voronova N.V."/>
            <person name="Shulinski R.S."/>
            <person name="Bandarenka Y.V."/>
            <person name="Zhorov D.G."/>
            <person name="Warner D."/>
        </authorList>
    </citation>
    <scope>NUCLEOTIDE SEQUENCE [LARGE SCALE GENOMIC DNA]</scope>
    <source>
        <strain evidence="1">180601</strain>
        <tissue evidence="1">Whole Body</tissue>
    </source>
</reference>
<feature type="non-terminal residue" evidence="1">
    <location>
        <position position="52"/>
    </location>
</feature>
<gene>
    <name evidence="1" type="ORF">FWK35_00020419</name>
</gene>
<dbReference type="Proteomes" id="UP000478052">
    <property type="component" value="Unassembled WGS sequence"/>
</dbReference>
<protein>
    <submittedName>
        <fullName evidence="1">MADF domain-containing protein</fullName>
    </submittedName>
</protein>
<proteinExistence type="predicted"/>
<evidence type="ECO:0000313" key="2">
    <source>
        <dbReference type="Proteomes" id="UP000478052"/>
    </source>
</evidence>
<comment type="caution">
    <text evidence="1">The sequence shown here is derived from an EMBL/GenBank/DDBJ whole genome shotgun (WGS) entry which is preliminary data.</text>
</comment>
<dbReference type="AlphaFoldDB" id="A0A6G0YHH7"/>
<dbReference type="OrthoDB" id="6628055at2759"/>
<evidence type="ECO:0000313" key="1">
    <source>
        <dbReference type="EMBL" id="KAF0755809.1"/>
    </source>
</evidence>